<dbReference type="Pfam" id="PF11138">
    <property type="entry name" value="DUF2911"/>
    <property type="match status" value="2"/>
</dbReference>
<evidence type="ECO:0000313" key="3">
    <source>
        <dbReference type="Proteomes" id="UP000650081"/>
    </source>
</evidence>
<dbReference type="InterPro" id="IPR021314">
    <property type="entry name" value="DUF2911"/>
</dbReference>
<keyword evidence="1" id="KW-0732">Signal</keyword>
<feature type="signal peptide" evidence="1">
    <location>
        <begin position="1"/>
        <end position="22"/>
    </location>
</feature>
<dbReference type="RefSeq" id="WP_187467561.1">
    <property type="nucleotide sequence ID" value="NZ_JACSIT010000138.1"/>
</dbReference>
<keyword evidence="3" id="KW-1185">Reference proteome</keyword>
<dbReference type="EMBL" id="JACSIT010000138">
    <property type="protein sequence ID" value="MBC6995530.1"/>
    <property type="molecule type" value="Genomic_DNA"/>
</dbReference>
<dbReference type="Proteomes" id="UP000650081">
    <property type="component" value="Unassembled WGS sequence"/>
</dbReference>
<evidence type="ECO:0000313" key="2">
    <source>
        <dbReference type="EMBL" id="MBC6995530.1"/>
    </source>
</evidence>
<feature type="chain" id="PRO_5037816608" evidence="1">
    <location>
        <begin position="23"/>
        <end position="368"/>
    </location>
</feature>
<dbReference type="AlphaFoldDB" id="A0A923T8E5"/>
<dbReference type="PROSITE" id="PS51257">
    <property type="entry name" value="PROKAR_LIPOPROTEIN"/>
    <property type="match status" value="1"/>
</dbReference>
<gene>
    <name evidence="2" type="ORF">H9S92_15270</name>
</gene>
<sequence length="368" mass="41536">MRTNYLLLCCCLLLAACTTLSAQEVKFGDLDASSMDAAHYPENSAYLNYLDANDPERERKIKVFYGRPKKKGREVFGGLEPWGKDWRLGANEATEVTFYQAVEIGGTYVPAGTYTMFAQLYPNQWIIKISSERFIGGAENRDISKDLVAVAIPTETVSTPREIFTIGFQKIDDNNVHMVYAWDRTRAALPINLNPAVLANDMDDASPMDLVQHPNMSRLRNYLKAEELAANEPQVRVIYSRPKAKGRKVFGEMLPYGKMWRLGANETTEITFFKDVVIGGKEIRAGRYGLFAKVNEGSWDFIIHRNVQSWGEANHDEKDNVVTVTAKTEKTPEMVEALSMTFVEKGDVLELVVGWENTMARLPIKVKK</sequence>
<name>A0A923T8E5_9BACT</name>
<organism evidence="2 3">
    <name type="scientific">Neolewinella lacunae</name>
    <dbReference type="NCBI Taxonomy" id="1517758"/>
    <lineage>
        <taxon>Bacteria</taxon>
        <taxon>Pseudomonadati</taxon>
        <taxon>Bacteroidota</taxon>
        <taxon>Saprospiria</taxon>
        <taxon>Saprospirales</taxon>
        <taxon>Lewinellaceae</taxon>
        <taxon>Neolewinella</taxon>
    </lineage>
</organism>
<evidence type="ECO:0000256" key="1">
    <source>
        <dbReference type="SAM" id="SignalP"/>
    </source>
</evidence>
<proteinExistence type="predicted"/>
<accession>A0A923T8E5</accession>
<protein>
    <submittedName>
        <fullName evidence="2">DUF2911 domain-containing protein</fullName>
    </submittedName>
</protein>
<comment type="caution">
    <text evidence="2">The sequence shown here is derived from an EMBL/GenBank/DDBJ whole genome shotgun (WGS) entry which is preliminary data.</text>
</comment>
<reference evidence="2" key="1">
    <citation type="submission" date="2020-08" db="EMBL/GenBank/DDBJ databases">
        <title>Lewinella bacteria from marine environments.</title>
        <authorList>
            <person name="Zhong Y."/>
        </authorList>
    </citation>
    <scope>NUCLEOTIDE SEQUENCE</scope>
    <source>
        <strain evidence="2">KCTC 42187</strain>
    </source>
</reference>